<dbReference type="PANTHER" id="PTHR12697">
    <property type="entry name" value="PBS LYASE HEAT-LIKE PROTEIN"/>
    <property type="match status" value="1"/>
</dbReference>
<comment type="caution">
    <text evidence="2">The sequence shown here is derived from an EMBL/GenBank/DDBJ whole genome shotgun (WGS) entry which is preliminary data.</text>
</comment>
<dbReference type="InterPro" id="IPR025989">
    <property type="entry name" value="Virulence_F_dom"/>
</dbReference>
<reference evidence="2" key="1">
    <citation type="submission" date="2022-06" db="EMBL/GenBank/DDBJ databases">
        <authorList>
            <person name="Dietemann V."/>
            <person name="Ory F."/>
            <person name="Dainat B."/>
            <person name="Oberhansli S."/>
        </authorList>
    </citation>
    <scope>NUCLEOTIDE SEQUENCE</scope>
    <source>
        <strain evidence="2">Ena-SAMPLE-TAB-26-04-2022-14:26:32:270-5432</strain>
    </source>
</reference>
<feature type="domain" description="Scaffold protein Nfu/NifU N-terminal" evidence="1">
    <location>
        <begin position="4"/>
        <end position="90"/>
    </location>
</feature>
<dbReference type="InterPro" id="IPR004155">
    <property type="entry name" value="PBS_lyase_HEAT"/>
</dbReference>
<evidence type="ECO:0000313" key="2">
    <source>
        <dbReference type="EMBL" id="CAH8248040.1"/>
    </source>
</evidence>
<dbReference type="InterPro" id="IPR016024">
    <property type="entry name" value="ARM-type_fold"/>
</dbReference>
<gene>
    <name evidence="2" type="ORF">WJ0W_005295</name>
</gene>
<dbReference type="Gene3D" id="3.30.1370.70">
    <property type="entry name" value="Scaffold protein Nfu/NifU, N-terminal domain"/>
    <property type="match status" value="1"/>
</dbReference>
<dbReference type="Pfam" id="PF13769">
    <property type="entry name" value="Virulence_fact"/>
    <property type="match status" value="1"/>
</dbReference>
<dbReference type="RefSeq" id="WP_213428442.1">
    <property type="nucleotide sequence ID" value="NZ_AP031286.1"/>
</dbReference>
<dbReference type="PANTHER" id="PTHR12697:SF37">
    <property type="entry name" value="CONSERVED VIRULENCE FACTOR C"/>
    <property type="match status" value="1"/>
</dbReference>
<dbReference type="SMART" id="SM00567">
    <property type="entry name" value="EZ_HEAT"/>
    <property type="match status" value="3"/>
</dbReference>
<dbReference type="SMART" id="SM00932">
    <property type="entry name" value="Nfu_N"/>
    <property type="match status" value="1"/>
</dbReference>
<accession>A0ABM9G7W2</accession>
<proteinExistence type="predicted"/>
<protein>
    <submittedName>
        <fullName evidence="2">Virulence factor</fullName>
    </submittedName>
</protein>
<dbReference type="EMBL" id="CALYLO010000008">
    <property type="protein sequence ID" value="CAH8248040.1"/>
    <property type="molecule type" value="Genomic_DNA"/>
</dbReference>
<dbReference type="InterPro" id="IPR036498">
    <property type="entry name" value="Nfu/NifU_N_sf"/>
</dbReference>
<dbReference type="Pfam" id="PF13646">
    <property type="entry name" value="HEAT_2"/>
    <property type="match status" value="1"/>
</dbReference>
<sequence>MQLITIEPTPSPNSMKLHLDETLPAGVRRTYSEDNRRSAPPIIGQLLDIEGVKSVFHAADFIALDRYPNADWARILADVRDIFGQPQEESGQGQEWSAWTSFGEAQVYVQYFRGIPMQIRVQADNREERVGLSERFVKAVTEVASATLIKERKLSDYGIRYGELPDIAREVEQELEAAYPEERLASLVRQAIEKAKSDEPFIEERRELTEEELAERLKDSDWRVRYAALDRMEPEASRLPLLAETLRDPQSQIRRLTVVYLGEIKTPECLPLLFEALRDASVSVRRTAGDTLSDIGDPAAIEPMIEALKDKNKLVRWRAARFLYEAGDERAVPALEEAANDSEFEVALQARMALERIRSGEEAVGTVWQQMARLREQPAEAERS</sequence>
<keyword evidence="3" id="KW-1185">Reference proteome</keyword>
<dbReference type="Gene3D" id="1.25.10.10">
    <property type="entry name" value="Leucine-rich Repeat Variant"/>
    <property type="match status" value="1"/>
</dbReference>
<dbReference type="InterPro" id="IPR011989">
    <property type="entry name" value="ARM-like"/>
</dbReference>
<evidence type="ECO:0000313" key="3">
    <source>
        <dbReference type="Proteomes" id="UP001154322"/>
    </source>
</evidence>
<dbReference type="Pfam" id="PF08712">
    <property type="entry name" value="Nfu_N"/>
    <property type="match status" value="1"/>
</dbReference>
<organism evidence="2 3">
    <name type="scientific">Paenibacillus melissococcoides</name>
    <dbReference type="NCBI Taxonomy" id="2912268"/>
    <lineage>
        <taxon>Bacteria</taxon>
        <taxon>Bacillati</taxon>
        <taxon>Bacillota</taxon>
        <taxon>Bacilli</taxon>
        <taxon>Bacillales</taxon>
        <taxon>Paenibacillaceae</taxon>
        <taxon>Paenibacillus</taxon>
    </lineage>
</organism>
<dbReference type="InterPro" id="IPR014824">
    <property type="entry name" value="Nfu/NifU_N"/>
</dbReference>
<evidence type="ECO:0000259" key="1">
    <source>
        <dbReference type="SMART" id="SM00932"/>
    </source>
</evidence>
<dbReference type="Proteomes" id="UP001154322">
    <property type="component" value="Unassembled WGS sequence"/>
</dbReference>
<name>A0ABM9G7W2_9BACL</name>
<dbReference type="SUPFAM" id="SSF48371">
    <property type="entry name" value="ARM repeat"/>
    <property type="match status" value="1"/>
</dbReference>
<dbReference type="SUPFAM" id="SSF110836">
    <property type="entry name" value="Hypothetical protein SAV1430"/>
    <property type="match status" value="1"/>
</dbReference>